<name>A0A9Q0ATG5_9PEZI</name>
<dbReference type="Proteomes" id="UP000829685">
    <property type="component" value="Unassembled WGS sequence"/>
</dbReference>
<reference evidence="3" key="1">
    <citation type="submission" date="2021-03" db="EMBL/GenBank/DDBJ databases">
        <title>Revisited historic fungal species revealed as producer of novel bioactive compounds through whole genome sequencing and comparative genomics.</title>
        <authorList>
            <person name="Vignolle G.A."/>
            <person name="Hochenegger N."/>
            <person name="Mach R.L."/>
            <person name="Mach-Aigner A.R."/>
            <person name="Javad Rahimi M."/>
            <person name="Salim K.A."/>
            <person name="Chan C.M."/>
            <person name="Lim L.B.L."/>
            <person name="Cai F."/>
            <person name="Druzhinina I.S."/>
            <person name="U'Ren J.M."/>
            <person name="Derntl C."/>
        </authorList>
    </citation>
    <scope>NUCLEOTIDE SEQUENCE</scope>
    <source>
        <strain evidence="3">TUCIM 5799</strain>
    </source>
</reference>
<evidence type="ECO:0000313" key="3">
    <source>
        <dbReference type="EMBL" id="KAI1878622.1"/>
    </source>
</evidence>
<comment type="caution">
    <text evidence="3">The sequence shown here is derived from an EMBL/GenBank/DDBJ whole genome shotgun (WGS) entry which is preliminary data.</text>
</comment>
<feature type="transmembrane region" description="Helical" evidence="2">
    <location>
        <begin position="20"/>
        <end position="39"/>
    </location>
</feature>
<keyword evidence="4" id="KW-1185">Reference proteome</keyword>
<dbReference type="EMBL" id="JAFIMR010000005">
    <property type="protein sequence ID" value="KAI1878622.1"/>
    <property type="molecule type" value="Genomic_DNA"/>
</dbReference>
<sequence>MSESQGDDTPGSPVEDRSFTWITVPLAILIAAAICITFLRYRRRNAQRALHGMHALERDLEALGPNRIRRPQNARWQWTGVEPHGRVRRIGIGVGSREEGLNELGEAPPAYTPPRKTSSGAVELHETVASVSTVQPTAHPTSELRPAVIAQTDNSVNPPAYGEAARNHEMASVGRGSPSRPTPAHLPSL</sequence>
<protein>
    <submittedName>
        <fullName evidence="3">Uncharacterized protein</fullName>
    </submittedName>
</protein>
<evidence type="ECO:0000256" key="2">
    <source>
        <dbReference type="SAM" id="Phobius"/>
    </source>
</evidence>
<evidence type="ECO:0000256" key="1">
    <source>
        <dbReference type="SAM" id="MobiDB-lite"/>
    </source>
</evidence>
<proteinExistence type="predicted"/>
<gene>
    <name evidence="3" type="ORF">JX265_002799</name>
</gene>
<keyword evidence="2" id="KW-0472">Membrane</keyword>
<accession>A0A9Q0ATG5</accession>
<organism evidence="3 4">
    <name type="scientific">Neoarthrinium moseri</name>
    <dbReference type="NCBI Taxonomy" id="1658444"/>
    <lineage>
        <taxon>Eukaryota</taxon>
        <taxon>Fungi</taxon>
        <taxon>Dikarya</taxon>
        <taxon>Ascomycota</taxon>
        <taxon>Pezizomycotina</taxon>
        <taxon>Sordariomycetes</taxon>
        <taxon>Xylariomycetidae</taxon>
        <taxon>Amphisphaeriales</taxon>
        <taxon>Apiosporaceae</taxon>
        <taxon>Neoarthrinium</taxon>
    </lineage>
</organism>
<evidence type="ECO:0000313" key="4">
    <source>
        <dbReference type="Proteomes" id="UP000829685"/>
    </source>
</evidence>
<feature type="region of interest" description="Disordered" evidence="1">
    <location>
        <begin position="132"/>
        <end position="189"/>
    </location>
</feature>
<keyword evidence="2" id="KW-0812">Transmembrane</keyword>
<keyword evidence="2" id="KW-1133">Transmembrane helix</keyword>
<dbReference type="OrthoDB" id="4775599at2759"/>
<dbReference type="AlphaFoldDB" id="A0A9Q0ATG5"/>